<dbReference type="Gene3D" id="1.10.3890.10">
    <property type="entry name" value="HflD-like"/>
    <property type="match status" value="1"/>
</dbReference>
<keyword evidence="2 4" id="KW-0963">Cytoplasm</keyword>
<evidence type="ECO:0000256" key="3">
    <source>
        <dbReference type="ARBA" id="ARBA00023136"/>
    </source>
</evidence>
<dbReference type="EMBL" id="JBEQCT010000001">
    <property type="protein sequence ID" value="MFM2483908.1"/>
    <property type="molecule type" value="Genomic_DNA"/>
</dbReference>
<comment type="caution">
    <text evidence="5">The sequence shown here is derived from an EMBL/GenBank/DDBJ whole genome shotgun (WGS) entry which is preliminary data.</text>
</comment>
<comment type="subcellular location">
    <subcellularLocation>
        <location evidence="4">Cytoplasm</location>
    </subcellularLocation>
    <subcellularLocation>
        <location evidence="4">Cell membrane</location>
        <topology evidence="4">Peripheral membrane protein</topology>
        <orientation evidence="4">Cytoplasmic side</orientation>
    </subcellularLocation>
</comment>
<dbReference type="HAMAP" id="MF_00695">
    <property type="entry name" value="HflD_protein"/>
    <property type="match status" value="1"/>
</dbReference>
<keyword evidence="1 4" id="KW-1003">Cell membrane</keyword>
<gene>
    <name evidence="4 5" type="primary">hflD</name>
    <name evidence="5" type="ORF">ABUE30_02310</name>
</gene>
<protein>
    <recommendedName>
        <fullName evidence="4">High frequency lysogenization protein HflD homolog</fullName>
    </recommendedName>
</protein>
<evidence type="ECO:0000256" key="4">
    <source>
        <dbReference type="HAMAP-Rule" id="MF_00695"/>
    </source>
</evidence>
<organism evidence="5 6">
    <name type="scientific">Celerinatantimonas yamalensis</name>
    <dbReference type="NCBI Taxonomy" id="559956"/>
    <lineage>
        <taxon>Bacteria</taxon>
        <taxon>Pseudomonadati</taxon>
        <taxon>Pseudomonadota</taxon>
        <taxon>Gammaproteobacteria</taxon>
        <taxon>Celerinatantimonadaceae</taxon>
        <taxon>Celerinatantimonas</taxon>
    </lineage>
</organism>
<dbReference type="NCBIfam" id="NF001246">
    <property type="entry name" value="PRK00218.1-2"/>
    <property type="match status" value="1"/>
</dbReference>
<dbReference type="SUPFAM" id="SSF101322">
    <property type="entry name" value="YcfC-like"/>
    <property type="match status" value="1"/>
</dbReference>
<keyword evidence="6" id="KW-1185">Reference proteome</keyword>
<evidence type="ECO:0000313" key="5">
    <source>
        <dbReference type="EMBL" id="MFM2483908.1"/>
    </source>
</evidence>
<keyword evidence="3 4" id="KW-0472">Membrane</keyword>
<comment type="similarity">
    <text evidence="4">Belongs to the HflD family.</text>
</comment>
<dbReference type="NCBIfam" id="NF001248">
    <property type="entry name" value="PRK00218.1-4"/>
    <property type="match status" value="1"/>
</dbReference>
<dbReference type="RefSeq" id="WP_408622060.1">
    <property type="nucleotide sequence ID" value="NZ_JBEQCT010000001.1"/>
</dbReference>
<proteinExistence type="inferred from homology"/>
<dbReference type="Proteomes" id="UP001629953">
    <property type="component" value="Unassembled WGS sequence"/>
</dbReference>
<dbReference type="InterPro" id="IPR035932">
    <property type="entry name" value="HflD-like_sf"/>
</dbReference>
<sequence length="207" mass="23115">MIHTLQEQVIAFAGVCQSARLVQIISRGQSIDSDALNASLGSILQTDPPTTEAVFGGIEPLQLGLTVMRQQLGYRNEQRDGEITRYLVGLMALARRLMKRADMQSMLAERLQQVKRQLNHFQIADEQIQASLAAIYSDIISPLGNRIQVAGDTRLLQQPAVQNQVRATLLCGIRSAILWQQVGGKRLQLIFQRSKLLTQIDQCLLMH</sequence>
<name>A0ABW9G3I8_9GAMM</name>
<evidence type="ECO:0000256" key="2">
    <source>
        <dbReference type="ARBA" id="ARBA00022490"/>
    </source>
</evidence>
<evidence type="ECO:0000313" key="6">
    <source>
        <dbReference type="Proteomes" id="UP001629953"/>
    </source>
</evidence>
<dbReference type="PANTHER" id="PTHR38100">
    <property type="entry name" value="HIGH FREQUENCY LYSOGENIZATION PROTEIN HFLD"/>
    <property type="match status" value="1"/>
</dbReference>
<dbReference type="InterPro" id="IPR007451">
    <property type="entry name" value="HflD"/>
</dbReference>
<accession>A0ABW9G3I8</accession>
<reference evidence="5 6" key="1">
    <citation type="journal article" date="2013" name="Int. J. Syst. Evol. Microbiol.">
        <title>Celerinatantimonas yamalensis sp. nov., a cold-adapted diazotrophic bacterium from a cold permafrost brine.</title>
        <authorList>
            <person name="Shcherbakova V."/>
            <person name="Chuvilskaya N."/>
            <person name="Rivkina E."/>
            <person name="Demidov N."/>
            <person name="Uchaeva V."/>
            <person name="Suetin S."/>
            <person name="Suzina N."/>
            <person name="Gilichinsky D."/>
        </authorList>
    </citation>
    <scope>NUCLEOTIDE SEQUENCE [LARGE SCALE GENOMIC DNA]</scope>
    <source>
        <strain evidence="5 6">C7</strain>
    </source>
</reference>
<dbReference type="Pfam" id="PF04356">
    <property type="entry name" value="DUF489"/>
    <property type="match status" value="1"/>
</dbReference>
<evidence type="ECO:0000256" key="1">
    <source>
        <dbReference type="ARBA" id="ARBA00022475"/>
    </source>
</evidence>
<dbReference type="PANTHER" id="PTHR38100:SF1">
    <property type="entry name" value="HIGH FREQUENCY LYSOGENIZATION PROTEIN HFLD"/>
    <property type="match status" value="1"/>
</dbReference>